<gene>
    <name evidence="2" type="ORF">PECUL_23A060718</name>
</gene>
<dbReference type="Proteomes" id="UP001295444">
    <property type="component" value="Chromosome 07"/>
</dbReference>
<sequence>MASKKERNTAGNTHATNPVPSTFSLQRFFSEQKEPERRSKMAPQARARGSPPSSPSASECSTEDTDLRSLLTQLPSKTDFVAMFKRLEESFSEKLQVVSSEVQQLGARVQALEDDGEAAEQ</sequence>
<dbReference type="EMBL" id="OW240918">
    <property type="protein sequence ID" value="CAH2305448.1"/>
    <property type="molecule type" value="Genomic_DNA"/>
</dbReference>
<protein>
    <submittedName>
        <fullName evidence="2">Uncharacterized protein</fullName>
    </submittedName>
</protein>
<feature type="compositionally biased region" description="Basic and acidic residues" evidence="1">
    <location>
        <begin position="30"/>
        <end position="39"/>
    </location>
</feature>
<keyword evidence="3" id="KW-1185">Reference proteome</keyword>
<name>A0AAD1SLR9_PELCU</name>
<proteinExistence type="predicted"/>
<feature type="compositionally biased region" description="Polar residues" evidence="1">
    <location>
        <begin position="9"/>
        <end position="29"/>
    </location>
</feature>
<accession>A0AAD1SLR9</accession>
<feature type="compositionally biased region" description="Low complexity" evidence="1">
    <location>
        <begin position="42"/>
        <end position="58"/>
    </location>
</feature>
<dbReference type="AlphaFoldDB" id="A0AAD1SLR9"/>
<reference evidence="2" key="1">
    <citation type="submission" date="2022-03" db="EMBL/GenBank/DDBJ databases">
        <authorList>
            <person name="Alioto T."/>
            <person name="Alioto T."/>
            <person name="Gomez Garrido J."/>
        </authorList>
    </citation>
    <scope>NUCLEOTIDE SEQUENCE</scope>
</reference>
<evidence type="ECO:0000313" key="3">
    <source>
        <dbReference type="Proteomes" id="UP001295444"/>
    </source>
</evidence>
<evidence type="ECO:0000256" key="1">
    <source>
        <dbReference type="SAM" id="MobiDB-lite"/>
    </source>
</evidence>
<organism evidence="2 3">
    <name type="scientific">Pelobates cultripes</name>
    <name type="common">Western spadefoot toad</name>
    <dbReference type="NCBI Taxonomy" id="61616"/>
    <lineage>
        <taxon>Eukaryota</taxon>
        <taxon>Metazoa</taxon>
        <taxon>Chordata</taxon>
        <taxon>Craniata</taxon>
        <taxon>Vertebrata</taxon>
        <taxon>Euteleostomi</taxon>
        <taxon>Amphibia</taxon>
        <taxon>Batrachia</taxon>
        <taxon>Anura</taxon>
        <taxon>Pelobatoidea</taxon>
        <taxon>Pelobatidae</taxon>
        <taxon>Pelobates</taxon>
    </lineage>
</organism>
<evidence type="ECO:0000313" key="2">
    <source>
        <dbReference type="EMBL" id="CAH2305448.1"/>
    </source>
</evidence>
<feature type="region of interest" description="Disordered" evidence="1">
    <location>
        <begin position="1"/>
        <end position="67"/>
    </location>
</feature>